<keyword evidence="2" id="KW-0812">Transmembrane</keyword>
<feature type="transmembrane region" description="Helical" evidence="2">
    <location>
        <begin position="107"/>
        <end position="128"/>
    </location>
</feature>
<protein>
    <recommendedName>
        <fullName evidence="4">Glycosyltransferase RgtA/B/C/D-like domain-containing protein</fullName>
    </recommendedName>
</protein>
<dbReference type="EMBL" id="CP114014">
    <property type="protein sequence ID" value="XAY06860.1"/>
    <property type="molecule type" value="Genomic_DNA"/>
</dbReference>
<feature type="transmembrane region" description="Helical" evidence="2">
    <location>
        <begin position="193"/>
        <end position="220"/>
    </location>
</feature>
<reference evidence="3" key="1">
    <citation type="submission" date="2022-12" db="EMBL/GenBank/DDBJ databases">
        <title>Paraconexibacter alkalitolerans sp. nov. and Baekduia alba sp. nov., isolated from soil and emended description of the genera Paraconexibacter (Chun et al., 2020) and Baekduia (An et al., 2020).</title>
        <authorList>
            <person name="Vieira S."/>
            <person name="Huber K.J."/>
            <person name="Geppert A."/>
            <person name="Wolf J."/>
            <person name="Neumann-Schaal M."/>
            <person name="Muesken M."/>
            <person name="Overmann J."/>
        </authorList>
    </citation>
    <scope>NUCLEOTIDE SEQUENCE</scope>
    <source>
        <strain evidence="3">AEG42_29</strain>
    </source>
</reference>
<dbReference type="KEGG" id="parq:DSM112329_03738"/>
<evidence type="ECO:0000256" key="1">
    <source>
        <dbReference type="SAM" id="MobiDB-lite"/>
    </source>
</evidence>
<feature type="compositionally biased region" description="Low complexity" evidence="1">
    <location>
        <begin position="1"/>
        <end position="13"/>
    </location>
</feature>
<accession>A0AAU7AYZ3</accession>
<feature type="transmembrane region" description="Helical" evidence="2">
    <location>
        <begin position="80"/>
        <end position="100"/>
    </location>
</feature>
<feature type="transmembrane region" description="Helical" evidence="2">
    <location>
        <begin position="359"/>
        <end position="383"/>
    </location>
</feature>
<feature type="transmembrane region" description="Helical" evidence="2">
    <location>
        <begin position="417"/>
        <end position="434"/>
    </location>
</feature>
<feature type="transmembrane region" description="Helical" evidence="2">
    <location>
        <begin position="390"/>
        <end position="411"/>
    </location>
</feature>
<evidence type="ECO:0000313" key="3">
    <source>
        <dbReference type="EMBL" id="XAY06860.1"/>
    </source>
</evidence>
<name>A0AAU7AYZ3_9ACTN</name>
<feature type="transmembrane region" description="Helical" evidence="2">
    <location>
        <begin position="35"/>
        <end position="54"/>
    </location>
</feature>
<feature type="compositionally biased region" description="Pro residues" evidence="1">
    <location>
        <begin position="14"/>
        <end position="28"/>
    </location>
</feature>
<feature type="transmembrane region" description="Helical" evidence="2">
    <location>
        <begin position="280"/>
        <end position="308"/>
    </location>
</feature>
<gene>
    <name evidence="3" type="ORF">DSM112329_03738</name>
</gene>
<feature type="region of interest" description="Disordered" evidence="1">
    <location>
        <begin position="1"/>
        <end position="30"/>
    </location>
</feature>
<feature type="transmembrane region" description="Helical" evidence="2">
    <location>
        <begin position="315"/>
        <end position="339"/>
    </location>
</feature>
<sequence length="457" mass="46954">MASATAMTSATITPRPPGPAAAPGPPSRGRPRPRYGAIAAIALWAAVIVAGYRLGYALYSRDFRVHIGNAPLVGSQDIRASWRLSGAVVLAALALAYAPAVAARARWGVLLVAGWATGAAWAVLLAAGDGWSALPAPLQSRYEYLAGLPRARAAADGDGGFLRSFVDVLPSYPTHVKGHPPGFLLLLGWLDDLGLGGATVATVLVVAAGALAAPAALVALRAVADEAAARRAAPFLVFNPGAVWLATSADALFLGVSACGVALMAMAVTAADVRRRAATALAGGLVLGVALHLSYGIAPLGLLVLALLIWRRAALVGALAAAGLVIVVAAFSAAGFFWPDGLSATRDLYHAGVASRRPYADFLVINLGAFFIAIGPAVVAGIMRLRDRRIWLLAGGGLAAVAVAQLSGLSRGETERIWLPFTPWLLVVTAALGASRKWLALQLLLALVVQATVRSPW</sequence>
<evidence type="ECO:0008006" key="4">
    <source>
        <dbReference type="Google" id="ProtNLM"/>
    </source>
</evidence>
<evidence type="ECO:0000256" key="2">
    <source>
        <dbReference type="SAM" id="Phobius"/>
    </source>
</evidence>
<dbReference type="AlphaFoldDB" id="A0AAU7AYZ3"/>
<proteinExistence type="predicted"/>
<keyword evidence="2" id="KW-0472">Membrane</keyword>
<keyword evidence="2" id="KW-1133">Transmembrane helix</keyword>
<feature type="transmembrane region" description="Helical" evidence="2">
    <location>
        <begin position="241"/>
        <end position="268"/>
    </location>
</feature>
<organism evidence="3">
    <name type="scientific">Paraconexibacter sp. AEG42_29</name>
    <dbReference type="NCBI Taxonomy" id="2997339"/>
    <lineage>
        <taxon>Bacteria</taxon>
        <taxon>Bacillati</taxon>
        <taxon>Actinomycetota</taxon>
        <taxon>Thermoleophilia</taxon>
        <taxon>Solirubrobacterales</taxon>
        <taxon>Paraconexibacteraceae</taxon>
        <taxon>Paraconexibacter</taxon>
    </lineage>
</organism>